<evidence type="ECO:0000313" key="1">
    <source>
        <dbReference type="EMBL" id="QSI77307.1"/>
    </source>
</evidence>
<evidence type="ECO:0000313" key="2">
    <source>
        <dbReference type="Proteomes" id="UP000663570"/>
    </source>
</evidence>
<gene>
    <name evidence="1" type="ORF">JY500_01240</name>
</gene>
<reference evidence="1 2" key="1">
    <citation type="submission" date="2021-02" db="EMBL/GenBank/DDBJ databases">
        <title>Niveibacterium changnyeongensis HC41.</title>
        <authorList>
            <person name="Kang M."/>
        </authorList>
    </citation>
    <scope>NUCLEOTIDE SEQUENCE [LARGE SCALE GENOMIC DNA]</scope>
    <source>
        <strain evidence="1 2">HC41</strain>
    </source>
</reference>
<dbReference type="RefSeq" id="WP_206254789.1">
    <property type="nucleotide sequence ID" value="NZ_CP071060.1"/>
</dbReference>
<proteinExistence type="predicted"/>
<dbReference type="SUPFAM" id="SSF55961">
    <property type="entry name" value="Bet v1-like"/>
    <property type="match status" value="1"/>
</dbReference>
<dbReference type="CDD" id="cd08863">
    <property type="entry name" value="SRPBCC_DUF1857"/>
    <property type="match status" value="1"/>
</dbReference>
<sequence>MQFEHVVVINDPLEALADTLTREQVWAGLMWRVEDPCAFQPALVGCEILSRSGTQVERVLDFGSFRMRDTVRIEPDRVVSFESAAEGERPGAQLAVSIEEPGEGLLVLRFAYRTTLNEQSGGDAEFAGYVKAAYRAADIDTVRLIREFAARGRGH</sequence>
<dbReference type="Proteomes" id="UP000663570">
    <property type="component" value="Chromosome"/>
</dbReference>
<dbReference type="Pfam" id="PF08982">
    <property type="entry name" value="AtaL"/>
    <property type="match status" value="1"/>
</dbReference>
<keyword evidence="2" id="KW-1185">Reference proteome</keyword>
<dbReference type="Gene3D" id="3.30.530.20">
    <property type="match status" value="1"/>
</dbReference>
<accession>A0ABX7M6C2</accession>
<name>A0ABX7M6C2_9RHOO</name>
<dbReference type="EMBL" id="CP071060">
    <property type="protein sequence ID" value="QSI77307.1"/>
    <property type="molecule type" value="Genomic_DNA"/>
</dbReference>
<dbReference type="InterPro" id="IPR015075">
    <property type="entry name" value="AtaL"/>
</dbReference>
<organism evidence="1 2">
    <name type="scientific">Niveibacterium microcysteis</name>
    <dbReference type="NCBI Taxonomy" id="2811415"/>
    <lineage>
        <taxon>Bacteria</taxon>
        <taxon>Pseudomonadati</taxon>
        <taxon>Pseudomonadota</taxon>
        <taxon>Betaproteobacteria</taxon>
        <taxon>Rhodocyclales</taxon>
        <taxon>Rhodocyclaceae</taxon>
        <taxon>Niveibacterium</taxon>
    </lineage>
</organism>
<protein>
    <submittedName>
        <fullName evidence="1">DUF1857 family protein</fullName>
    </submittedName>
</protein>
<dbReference type="InterPro" id="IPR023393">
    <property type="entry name" value="START-like_dom_sf"/>
</dbReference>